<evidence type="ECO:0008006" key="4">
    <source>
        <dbReference type="Google" id="ProtNLM"/>
    </source>
</evidence>
<protein>
    <recommendedName>
        <fullName evidence="4">PD-(D/E)XK nuclease family transposase</fullName>
    </recommendedName>
</protein>
<feature type="region of interest" description="Disordered" evidence="1">
    <location>
        <begin position="1"/>
        <end position="45"/>
    </location>
</feature>
<dbReference type="AlphaFoldDB" id="A0A1T4N926"/>
<name>A0A1T4N926_9SPIR</name>
<dbReference type="EMBL" id="FUXC01000005">
    <property type="protein sequence ID" value="SJZ75645.1"/>
    <property type="molecule type" value="Genomic_DNA"/>
</dbReference>
<gene>
    <name evidence="2" type="ORF">SAMN02745152_01161</name>
</gene>
<dbReference type="STRING" id="225004.SAMN02745152_01161"/>
<dbReference type="RefSeq" id="WP_078930905.1">
    <property type="nucleotide sequence ID" value="NZ_FUXC01000005.1"/>
</dbReference>
<evidence type="ECO:0000256" key="1">
    <source>
        <dbReference type="SAM" id="MobiDB-lite"/>
    </source>
</evidence>
<dbReference type="Proteomes" id="UP000190395">
    <property type="component" value="Unassembled WGS sequence"/>
</dbReference>
<accession>A0A1T4N926</accession>
<dbReference type="GeneID" id="303367404"/>
<reference evidence="2 3" key="1">
    <citation type="submission" date="2017-02" db="EMBL/GenBank/DDBJ databases">
        <authorList>
            <person name="Peterson S.W."/>
        </authorList>
    </citation>
    <scope>NUCLEOTIDE SEQUENCE [LARGE SCALE GENOMIC DNA]</scope>
    <source>
        <strain evidence="2 3">ATCC BAA-909</strain>
    </source>
</reference>
<evidence type="ECO:0000313" key="3">
    <source>
        <dbReference type="Proteomes" id="UP000190395"/>
    </source>
</evidence>
<dbReference type="InterPro" id="IPR010106">
    <property type="entry name" value="RpnA"/>
</dbReference>
<dbReference type="NCBIfam" id="TIGR01784">
    <property type="entry name" value="T_den_put_tspse"/>
    <property type="match status" value="1"/>
</dbReference>
<organism evidence="2 3">
    <name type="scientific">Treponema berlinense</name>
    <dbReference type="NCBI Taxonomy" id="225004"/>
    <lineage>
        <taxon>Bacteria</taxon>
        <taxon>Pseudomonadati</taxon>
        <taxon>Spirochaetota</taxon>
        <taxon>Spirochaetia</taxon>
        <taxon>Spirochaetales</taxon>
        <taxon>Treponemataceae</taxon>
        <taxon>Treponema</taxon>
    </lineage>
</organism>
<proteinExistence type="predicted"/>
<dbReference type="Pfam" id="PF12784">
    <property type="entry name" value="PDDEXK_2"/>
    <property type="match status" value="1"/>
</dbReference>
<sequence>MNRDEKTNPAGAQMQTQNPTGTKRLAEPAVPQKQETSKMPKSLARQEMLQKTENLRSPQTHKGLTEPEMLTTEEKWERAGLTDTFIFYKVMTENPDTCRRLLELLLHVKIEKIEILGEKSLGIDTESKGIRLDVYVKDEERVFDVEMQVKDTGELPERSRYYQGVMDVDMLKSGEPYRALKESHVIFICLKDIFKQGLAHYTFENLCLQNPRIRLGDRSLKHFFVAENYDRIESDKELKAFLKMLITGRTEDSYTQELELCTAKAKQNALTRRQYMDWARELNYEKERGYSIGYDNGYDSGLHQKAVEDATNLLRENISPEVIARCTGLSLAEVEEIKNSLLCTK</sequence>
<dbReference type="OrthoDB" id="9775482at2"/>
<evidence type="ECO:0000313" key="2">
    <source>
        <dbReference type="EMBL" id="SJZ75645.1"/>
    </source>
</evidence>
<keyword evidence="3" id="KW-1185">Reference proteome</keyword>